<dbReference type="InterPro" id="IPR000847">
    <property type="entry name" value="LysR_HTH_N"/>
</dbReference>
<organism evidence="6 7">
    <name type="scientific">Edaphosphingomonas laterariae</name>
    <dbReference type="NCBI Taxonomy" id="861865"/>
    <lineage>
        <taxon>Bacteria</taxon>
        <taxon>Pseudomonadati</taxon>
        <taxon>Pseudomonadota</taxon>
        <taxon>Alphaproteobacteria</taxon>
        <taxon>Sphingomonadales</taxon>
        <taxon>Rhizorhabdaceae</taxon>
        <taxon>Edaphosphingomonas</taxon>
    </lineage>
</organism>
<keyword evidence="2" id="KW-0805">Transcription regulation</keyword>
<evidence type="ECO:0000256" key="2">
    <source>
        <dbReference type="ARBA" id="ARBA00023015"/>
    </source>
</evidence>
<evidence type="ECO:0000256" key="4">
    <source>
        <dbReference type="ARBA" id="ARBA00023163"/>
    </source>
</evidence>
<sequence length="271" mass="29182">MPFDLRQLRFAVATAKLGSYHHAARTCGVSEAAIAEGVAELAALLRLQLFEPVGAAILPTPDGMRFLREAEHLIWRAEQIAALATGTPAGDGTGNTLLGRFEIVGAPCACGDDLVSGSLAAIDDQEPRTIPPVASDPEKAAIGDPTSDYVDLCRSILAARQLMARSFGVDLFADPAGEMLLDLYIREHDGIATSITNIWNPSNVAYGTARRSLAIMERRGLVIRTPDREDRRRTLVLITDVARAQIEACLDVILDRPTHDQTGRSRRAACG</sequence>
<gene>
    <name evidence="6" type="ORF">SAMN06295912_112100</name>
</gene>
<keyword evidence="4" id="KW-0804">Transcription</keyword>
<accession>A0A239GIZ2</accession>
<evidence type="ECO:0000313" key="7">
    <source>
        <dbReference type="Proteomes" id="UP000198281"/>
    </source>
</evidence>
<dbReference type="InterPro" id="IPR023187">
    <property type="entry name" value="Tscrpt_reg_MarR-type_CS"/>
</dbReference>
<keyword evidence="3" id="KW-0238">DNA-binding</keyword>
<keyword evidence="7" id="KW-1185">Reference proteome</keyword>
<dbReference type="PANTHER" id="PTHR30346">
    <property type="entry name" value="TRANSCRIPTIONAL DUAL REGULATOR HCAR-RELATED"/>
    <property type="match status" value="1"/>
</dbReference>
<name>A0A239GIZ2_9SPHN</name>
<dbReference type="Proteomes" id="UP000198281">
    <property type="component" value="Unassembled WGS sequence"/>
</dbReference>
<evidence type="ECO:0000256" key="3">
    <source>
        <dbReference type="ARBA" id="ARBA00023125"/>
    </source>
</evidence>
<dbReference type="InterPro" id="IPR036390">
    <property type="entry name" value="WH_DNA-bd_sf"/>
</dbReference>
<dbReference type="GO" id="GO:0003700">
    <property type="term" value="F:DNA-binding transcription factor activity"/>
    <property type="evidence" value="ECO:0007669"/>
    <property type="project" value="InterPro"/>
</dbReference>
<dbReference type="GO" id="GO:0003677">
    <property type="term" value="F:DNA binding"/>
    <property type="evidence" value="ECO:0007669"/>
    <property type="project" value="UniProtKB-KW"/>
</dbReference>
<dbReference type="GO" id="GO:0032993">
    <property type="term" value="C:protein-DNA complex"/>
    <property type="evidence" value="ECO:0007669"/>
    <property type="project" value="TreeGrafter"/>
</dbReference>
<reference evidence="7" key="1">
    <citation type="submission" date="2017-06" db="EMBL/GenBank/DDBJ databases">
        <authorList>
            <person name="Varghese N."/>
            <person name="Submissions S."/>
        </authorList>
    </citation>
    <scope>NUCLEOTIDE SEQUENCE [LARGE SCALE GENOMIC DNA]</scope>
    <source>
        <strain evidence="7">LNB2</strain>
    </source>
</reference>
<protein>
    <submittedName>
        <fullName evidence="6">Regulatory helix-turn-helix protein, lysR family</fullName>
    </submittedName>
</protein>
<dbReference type="AlphaFoldDB" id="A0A239GIZ2"/>
<dbReference type="EMBL" id="FZOS01000012">
    <property type="protein sequence ID" value="SNS69137.1"/>
    <property type="molecule type" value="Genomic_DNA"/>
</dbReference>
<dbReference type="RefSeq" id="WP_179220826.1">
    <property type="nucleotide sequence ID" value="NZ_FZOS01000012.1"/>
</dbReference>
<evidence type="ECO:0000259" key="5">
    <source>
        <dbReference type="PROSITE" id="PS50931"/>
    </source>
</evidence>
<feature type="domain" description="HTH lysR-type" evidence="5">
    <location>
        <begin position="3"/>
        <end position="60"/>
    </location>
</feature>
<dbReference type="Gene3D" id="1.10.10.10">
    <property type="entry name" value="Winged helix-like DNA-binding domain superfamily/Winged helix DNA-binding domain"/>
    <property type="match status" value="2"/>
</dbReference>
<dbReference type="SUPFAM" id="SSF46785">
    <property type="entry name" value="Winged helix' DNA-binding domain"/>
    <property type="match status" value="2"/>
</dbReference>
<evidence type="ECO:0000313" key="6">
    <source>
        <dbReference type="EMBL" id="SNS69137.1"/>
    </source>
</evidence>
<dbReference type="PROSITE" id="PS50931">
    <property type="entry name" value="HTH_LYSR"/>
    <property type="match status" value="1"/>
</dbReference>
<dbReference type="PANTHER" id="PTHR30346:SF28">
    <property type="entry name" value="HTH-TYPE TRANSCRIPTIONAL REGULATOR CYNR"/>
    <property type="match status" value="1"/>
</dbReference>
<comment type="similarity">
    <text evidence="1">Belongs to the LysR transcriptional regulatory family.</text>
</comment>
<dbReference type="InterPro" id="IPR036388">
    <property type="entry name" value="WH-like_DNA-bd_sf"/>
</dbReference>
<dbReference type="Pfam" id="PF00126">
    <property type="entry name" value="HTH_1"/>
    <property type="match status" value="1"/>
</dbReference>
<dbReference type="PROSITE" id="PS01117">
    <property type="entry name" value="HTH_MARR_1"/>
    <property type="match status" value="1"/>
</dbReference>
<evidence type="ECO:0000256" key="1">
    <source>
        <dbReference type="ARBA" id="ARBA00009437"/>
    </source>
</evidence>
<proteinExistence type="inferred from homology"/>